<dbReference type="KEGG" id="mym:A176_001377"/>
<gene>
    <name evidence="2" type="ORF">A176_001377</name>
</gene>
<evidence type="ECO:0000256" key="1">
    <source>
        <dbReference type="SAM" id="MobiDB-lite"/>
    </source>
</evidence>
<organism evidence="2 3">
    <name type="scientific">Pseudomyxococcus hansupus</name>
    <dbReference type="NCBI Taxonomy" id="1297742"/>
    <lineage>
        <taxon>Bacteria</taxon>
        <taxon>Pseudomonadati</taxon>
        <taxon>Myxococcota</taxon>
        <taxon>Myxococcia</taxon>
        <taxon>Myxococcales</taxon>
        <taxon>Cystobacterineae</taxon>
        <taxon>Myxococcaceae</taxon>
        <taxon>Pseudomyxococcus</taxon>
    </lineage>
</organism>
<proteinExistence type="predicted"/>
<dbReference type="STRING" id="1297742.A176_001377"/>
<protein>
    <recommendedName>
        <fullName evidence="4">(2Fe-2S) ferredoxin domain-containing protein</fullName>
    </recommendedName>
</protein>
<reference evidence="2 3" key="1">
    <citation type="journal article" date="2016" name="PLoS ONE">
        <title>Complete Genome Sequence and Comparative Genomics of a Novel Myxobacterium Myxococcus hansupus.</title>
        <authorList>
            <person name="Sharma G."/>
            <person name="Narwani T."/>
            <person name="Subramanian S."/>
        </authorList>
    </citation>
    <scope>NUCLEOTIDE SEQUENCE [LARGE SCALE GENOMIC DNA]</scope>
    <source>
        <strain evidence="3">mixupus</strain>
    </source>
</reference>
<sequence>MQDDSVGGPVEDVEVLVCRKCLVKGGARSGGMDLPRWLQGTLTDRGLGEHVRVMPSGCMNQCPRGKVTVLVTSATGRGGALVTVDPRLQREELVQLVERQARGESAPDLPPSEPVDDAHRETTEP</sequence>
<evidence type="ECO:0008006" key="4">
    <source>
        <dbReference type="Google" id="ProtNLM"/>
    </source>
</evidence>
<evidence type="ECO:0000313" key="2">
    <source>
        <dbReference type="EMBL" id="AKQ64465.1"/>
    </source>
</evidence>
<accession>A0A0H4WSZ2</accession>
<keyword evidence="3" id="KW-1185">Reference proteome</keyword>
<dbReference type="AlphaFoldDB" id="A0A0H4WSZ2"/>
<evidence type="ECO:0000313" key="3">
    <source>
        <dbReference type="Proteomes" id="UP000009026"/>
    </source>
</evidence>
<dbReference type="Gene3D" id="3.40.30.10">
    <property type="entry name" value="Glutaredoxin"/>
    <property type="match status" value="1"/>
</dbReference>
<dbReference type="EMBL" id="CP012109">
    <property type="protein sequence ID" value="AKQ64465.1"/>
    <property type="molecule type" value="Genomic_DNA"/>
</dbReference>
<name>A0A0H4WSZ2_9BACT</name>
<feature type="compositionally biased region" description="Basic and acidic residues" evidence="1">
    <location>
        <begin position="116"/>
        <end position="125"/>
    </location>
</feature>
<dbReference type="Proteomes" id="UP000009026">
    <property type="component" value="Chromosome"/>
</dbReference>
<feature type="region of interest" description="Disordered" evidence="1">
    <location>
        <begin position="98"/>
        <end position="125"/>
    </location>
</feature>